<dbReference type="OrthoDB" id="5297208at2"/>
<dbReference type="SUPFAM" id="SSF102829">
    <property type="entry name" value="Cell division protein ZapA-like"/>
    <property type="match status" value="1"/>
</dbReference>
<dbReference type="Gene3D" id="3.30.160.880">
    <property type="entry name" value="Cell division protein ZapA protomer, N-terminal domain"/>
    <property type="match status" value="1"/>
</dbReference>
<evidence type="ECO:0000313" key="1">
    <source>
        <dbReference type="EMBL" id="RZT97653.1"/>
    </source>
</evidence>
<evidence type="ECO:0000313" key="2">
    <source>
        <dbReference type="Proteomes" id="UP000293671"/>
    </source>
</evidence>
<proteinExistence type="predicted"/>
<keyword evidence="1" id="KW-0132">Cell division</keyword>
<organism evidence="1 2">
    <name type="scientific">Rivibacter subsaxonicus</name>
    <dbReference type="NCBI Taxonomy" id="457575"/>
    <lineage>
        <taxon>Bacteria</taxon>
        <taxon>Pseudomonadati</taxon>
        <taxon>Pseudomonadota</taxon>
        <taxon>Betaproteobacteria</taxon>
        <taxon>Burkholderiales</taxon>
        <taxon>Rivibacter</taxon>
    </lineage>
</organism>
<dbReference type="EMBL" id="SHKP01000006">
    <property type="protein sequence ID" value="RZT97653.1"/>
    <property type="molecule type" value="Genomic_DNA"/>
</dbReference>
<comment type="caution">
    <text evidence="1">The sequence shown here is derived from an EMBL/GenBank/DDBJ whole genome shotgun (WGS) entry which is preliminary data.</text>
</comment>
<dbReference type="InterPro" id="IPR042233">
    <property type="entry name" value="Cell_div_ZapA_N"/>
</dbReference>
<sequence length="107" mass="11319">MTKQLEVTIMGQSYLLGCPEGGEQALLTAVVEVDREMSAIRDAGKVRARERIAVLAALNLAYALARQPEPAPAAAKPAARLPGDEQPDVDALVKRIDALLGSDGQLL</sequence>
<protein>
    <submittedName>
        <fullName evidence="1">Cell division protein ZapA</fullName>
    </submittedName>
</protein>
<accession>A0A4Q7VMU8</accession>
<reference evidence="1 2" key="1">
    <citation type="submission" date="2019-02" db="EMBL/GenBank/DDBJ databases">
        <title>Genomic Encyclopedia of Type Strains, Phase IV (KMG-IV): sequencing the most valuable type-strain genomes for metagenomic binning, comparative biology and taxonomic classification.</title>
        <authorList>
            <person name="Goeker M."/>
        </authorList>
    </citation>
    <scope>NUCLEOTIDE SEQUENCE [LARGE SCALE GENOMIC DNA]</scope>
    <source>
        <strain evidence="1 2">DSM 19570</strain>
    </source>
</reference>
<dbReference type="InterPro" id="IPR036192">
    <property type="entry name" value="Cell_div_ZapA-like_sf"/>
</dbReference>
<gene>
    <name evidence="1" type="ORF">EV670_2045</name>
</gene>
<dbReference type="InterPro" id="IPR007838">
    <property type="entry name" value="Cell_div_ZapA-like"/>
</dbReference>
<dbReference type="Pfam" id="PF05164">
    <property type="entry name" value="ZapA"/>
    <property type="match status" value="1"/>
</dbReference>
<keyword evidence="1" id="KW-0131">Cell cycle</keyword>
<keyword evidence="2" id="KW-1185">Reference proteome</keyword>
<dbReference type="RefSeq" id="WP_130431770.1">
    <property type="nucleotide sequence ID" value="NZ_SHKP01000006.1"/>
</dbReference>
<dbReference type="AlphaFoldDB" id="A0A4Q7VMU8"/>
<dbReference type="Gene3D" id="1.20.5.50">
    <property type="match status" value="1"/>
</dbReference>
<dbReference type="Proteomes" id="UP000293671">
    <property type="component" value="Unassembled WGS sequence"/>
</dbReference>
<name>A0A4Q7VMU8_9BURK</name>
<dbReference type="GO" id="GO:0051301">
    <property type="term" value="P:cell division"/>
    <property type="evidence" value="ECO:0007669"/>
    <property type="project" value="UniProtKB-KW"/>
</dbReference>